<dbReference type="AlphaFoldDB" id="A0A432YKD9"/>
<gene>
    <name evidence="3" type="ORF">CWI76_04020</name>
</gene>
<dbReference type="PROSITE" id="PS51648">
    <property type="entry name" value="YCGL"/>
    <property type="match status" value="1"/>
</dbReference>
<dbReference type="EMBL" id="PIPZ01000001">
    <property type="protein sequence ID" value="RUO61434.1"/>
    <property type="molecule type" value="Genomic_DNA"/>
</dbReference>
<proteinExistence type="inferred from homology"/>
<accession>A0A432YKD9</accession>
<dbReference type="RefSeq" id="WP_126759058.1">
    <property type="nucleotide sequence ID" value="NZ_CP085233.1"/>
</dbReference>
<comment type="caution">
    <text evidence="3">The sequence shown here is derived from an EMBL/GenBank/DDBJ whole genome shotgun (WGS) entry which is preliminary data.</text>
</comment>
<dbReference type="InterPro" id="IPR038068">
    <property type="entry name" value="YcgL-like_sf"/>
</dbReference>
<dbReference type="SUPFAM" id="SSF160191">
    <property type="entry name" value="YcgL-like"/>
    <property type="match status" value="1"/>
</dbReference>
<dbReference type="Gene3D" id="3.10.510.20">
    <property type="entry name" value="YcgL domain"/>
    <property type="match status" value="1"/>
</dbReference>
<organism evidence="3 4">
    <name type="scientific">Pseudidiomarina marina</name>
    <dbReference type="NCBI Taxonomy" id="502366"/>
    <lineage>
        <taxon>Bacteria</taxon>
        <taxon>Pseudomonadati</taxon>
        <taxon>Pseudomonadota</taxon>
        <taxon>Gammaproteobacteria</taxon>
        <taxon>Alteromonadales</taxon>
        <taxon>Idiomarinaceae</taxon>
        <taxon>Pseudidiomarina</taxon>
    </lineage>
</organism>
<evidence type="ECO:0000256" key="1">
    <source>
        <dbReference type="HAMAP-Rule" id="MF_01866"/>
    </source>
</evidence>
<dbReference type="PANTHER" id="PTHR38109:SF1">
    <property type="entry name" value="PROTEIN YCGL"/>
    <property type="match status" value="1"/>
</dbReference>
<dbReference type="OrthoDB" id="7062382at2"/>
<sequence>MLCAIYRSPRRADTYLYMPHPADFTKIPEPLQKSFGQPIHVMTIALKADRKLARLSVEELTKHLNEAGFYLQMPPKEENLLATHKQQHQESAS</sequence>
<dbReference type="Proteomes" id="UP000288127">
    <property type="component" value="Unassembled WGS sequence"/>
</dbReference>
<dbReference type="PANTHER" id="PTHR38109">
    <property type="entry name" value="PROTEIN YCGL"/>
    <property type="match status" value="1"/>
</dbReference>
<evidence type="ECO:0000313" key="3">
    <source>
        <dbReference type="EMBL" id="RUO61434.1"/>
    </source>
</evidence>
<protein>
    <recommendedName>
        <fullName evidence="1">YcgL domain-containing protein CWI76_04020</fullName>
    </recommendedName>
</protein>
<reference evidence="4" key="1">
    <citation type="journal article" date="2018" name="Front. Microbiol.">
        <title>Genome-Based Analysis Reveals the Taxonomy and Diversity of the Family Idiomarinaceae.</title>
        <authorList>
            <person name="Liu Y."/>
            <person name="Lai Q."/>
            <person name="Shao Z."/>
        </authorList>
    </citation>
    <scope>NUCLEOTIDE SEQUENCE [LARGE SCALE GENOMIC DNA]</scope>
    <source>
        <strain evidence="4">PIM1</strain>
    </source>
</reference>
<name>A0A432YKD9_9GAMM</name>
<dbReference type="HAMAP" id="MF_01866">
    <property type="entry name" value="UPF0745"/>
    <property type="match status" value="1"/>
</dbReference>
<feature type="domain" description="YcgL" evidence="2">
    <location>
        <begin position="1"/>
        <end position="85"/>
    </location>
</feature>
<evidence type="ECO:0000313" key="4">
    <source>
        <dbReference type="Proteomes" id="UP000288127"/>
    </source>
</evidence>
<dbReference type="InterPro" id="IPR027354">
    <property type="entry name" value="YcgL_dom"/>
</dbReference>
<evidence type="ECO:0000259" key="2">
    <source>
        <dbReference type="PROSITE" id="PS51648"/>
    </source>
</evidence>
<dbReference type="Pfam" id="PF05166">
    <property type="entry name" value="YcgL"/>
    <property type="match status" value="1"/>
</dbReference>
<keyword evidence="4" id="KW-1185">Reference proteome</keyword>